<feature type="domain" description="EF-hand" evidence="6">
    <location>
        <begin position="26"/>
        <end position="61"/>
    </location>
</feature>
<evidence type="ECO:0000256" key="3">
    <source>
        <dbReference type="ARBA" id="ARBA00022833"/>
    </source>
</evidence>
<keyword evidence="9" id="KW-1185">Reference proteome</keyword>
<dbReference type="EMBL" id="JABFUD020000016">
    <property type="protein sequence ID" value="KAI5068674.1"/>
    <property type="molecule type" value="Genomic_DNA"/>
</dbReference>
<dbReference type="PROSITE" id="PS00018">
    <property type="entry name" value="EF_HAND_1"/>
    <property type="match status" value="1"/>
</dbReference>
<dbReference type="InterPro" id="IPR011992">
    <property type="entry name" value="EF-hand-dom_pair"/>
</dbReference>
<feature type="region of interest" description="Disordered" evidence="5">
    <location>
        <begin position="322"/>
        <end position="345"/>
    </location>
</feature>
<dbReference type="AlphaFoldDB" id="A0A9D4UIA8"/>
<dbReference type="GO" id="GO:0008270">
    <property type="term" value="F:zinc ion binding"/>
    <property type="evidence" value="ECO:0007669"/>
    <property type="project" value="UniProtKB-KW"/>
</dbReference>
<keyword evidence="2" id="KW-0863">Zinc-finger</keyword>
<dbReference type="Proteomes" id="UP000886520">
    <property type="component" value="Chromosome 16"/>
</dbReference>
<dbReference type="SUPFAM" id="SSF48695">
    <property type="entry name" value="Multiheme cytochromes"/>
    <property type="match status" value="1"/>
</dbReference>
<keyword evidence="3" id="KW-0862">Zinc</keyword>
<evidence type="ECO:0000259" key="6">
    <source>
        <dbReference type="PROSITE" id="PS50222"/>
    </source>
</evidence>
<protein>
    <recommendedName>
        <fullName evidence="6">EF-hand domain-containing protein</fullName>
    </recommendedName>
</protein>
<dbReference type="Gene3D" id="1.10.238.10">
    <property type="entry name" value="EF-hand"/>
    <property type="match status" value="1"/>
</dbReference>
<reference evidence="7" key="1">
    <citation type="submission" date="2021-01" db="EMBL/GenBank/DDBJ databases">
        <title>Adiantum capillus-veneris genome.</title>
        <authorList>
            <person name="Fang Y."/>
            <person name="Liao Q."/>
        </authorList>
    </citation>
    <scope>NUCLEOTIDE SEQUENCE</scope>
    <source>
        <strain evidence="7">H3</strain>
        <tissue evidence="7">Leaf</tissue>
    </source>
</reference>
<dbReference type="InterPro" id="IPR036280">
    <property type="entry name" value="Multihaem_cyt_sf"/>
</dbReference>
<proteinExistence type="predicted"/>
<dbReference type="GO" id="GO:0005509">
    <property type="term" value="F:calcium ion binding"/>
    <property type="evidence" value="ECO:0007669"/>
    <property type="project" value="InterPro"/>
</dbReference>
<keyword evidence="1" id="KW-0479">Metal-binding</keyword>
<evidence type="ECO:0000256" key="5">
    <source>
        <dbReference type="SAM" id="MobiDB-lite"/>
    </source>
</evidence>
<gene>
    <name evidence="7" type="ORF">GOP47_0016324</name>
    <name evidence="8" type="ORF">GOP47_0017019</name>
</gene>
<evidence type="ECO:0000313" key="7">
    <source>
        <dbReference type="EMBL" id="KAI5067979.1"/>
    </source>
</evidence>
<dbReference type="Gene3D" id="3.30.60.90">
    <property type="match status" value="1"/>
</dbReference>
<evidence type="ECO:0000256" key="1">
    <source>
        <dbReference type="ARBA" id="ARBA00022723"/>
    </source>
</evidence>
<dbReference type="SMART" id="SM00054">
    <property type="entry name" value="EFh"/>
    <property type="match status" value="2"/>
</dbReference>
<dbReference type="SUPFAM" id="SSF47473">
    <property type="entry name" value="EF-hand"/>
    <property type="match status" value="1"/>
</dbReference>
<evidence type="ECO:0000256" key="2">
    <source>
        <dbReference type="ARBA" id="ARBA00022771"/>
    </source>
</evidence>
<dbReference type="CDD" id="cd00051">
    <property type="entry name" value="EFh"/>
    <property type="match status" value="1"/>
</dbReference>
<comment type="caution">
    <text evidence="7">The sequence shown here is derived from an EMBL/GenBank/DDBJ whole genome shotgun (WGS) entry which is preliminary data.</text>
</comment>
<feature type="compositionally biased region" description="Polar residues" evidence="5">
    <location>
        <begin position="332"/>
        <end position="345"/>
    </location>
</feature>
<name>A0A9D4UIA8_ADICA</name>
<dbReference type="PROSITE" id="PS50222">
    <property type="entry name" value="EF_HAND_2"/>
    <property type="match status" value="2"/>
</dbReference>
<evidence type="ECO:0000313" key="9">
    <source>
        <dbReference type="Proteomes" id="UP000886520"/>
    </source>
</evidence>
<sequence>MAGQQQQMQAQLQRAAGLFFDRLPSPIRLQLVQTFRSMDVDGDGRISLAELLRWARATATASAAASPNPSSCPSISSFEAAMPSIFAFVDADGNGTLDFDECKGLFFISCTAASRTCDGCGKLLLESAYTCADCNVDPNVGQNTFDLCSSCHAAFRNPRPAANFMAAGRNPKLDHPHRNMVEQQSELADAMDDLFDQVQCRICKEYHRSTADGVFMKRHVQVGTGPQDLTTCEWCIACLCSACGNHFQGSRETASRGRWSKQESGTICNPCRQRGIRGSSSSPSTAASPQDILMKIGRSSVFAECSTCKAKVNNGSLLASILPPNRSAPPRDTTSGFVKPQHSYSMPHNRPTYDKGFFGHKPYFGHNMPSYNGMGSHSFHGNPTFSAPYNFQYPMGPFHGGGYGNNVNGYGQMAGSFFNNNGGGSNAQIPFNVFNMVNNSSPLDMLNMVSNMGNALDMLSLVSSCSIM</sequence>
<keyword evidence="4" id="KW-0106">Calcium</keyword>
<dbReference type="InterPro" id="IPR002048">
    <property type="entry name" value="EF_hand_dom"/>
</dbReference>
<organism evidence="7 9">
    <name type="scientific">Adiantum capillus-veneris</name>
    <name type="common">Maidenhair fern</name>
    <dbReference type="NCBI Taxonomy" id="13818"/>
    <lineage>
        <taxon>Eukaryota</taxon>
        <taxon>Viridiplantae</taxon>
        <taxon>Streptophyta</taxon>
        <taxon>Embryophyta</taxon>
        <taxon>Tracheophyta</taxon>
        <taxon>Polypodiopsida</taxon>
        <taxon>Polypodiidae</taxon>
        <taxon>Polypodiales</taxon>
        <taxon>Pteridineae</taxon>
        <taxon>Pteridaceae</taxon>
        <taxon>Vittarioideae</taxon>
        <taxon>Adiantum</taxon>
    </lineage>
</organism>
<dbReference type="Pfam" id="PF13202">
    <property type="entry name" value="EF-hand_5"/>
    <property type="match status" value="2"/>
</dbReference>
<dbReference type="InterPro" id="IPR043145">
    <property type="entry name" value="Znf_ZZ_sf"/>
</dbReference>
<accession>A0A9D4UIA8</accession>
<evidence type="ECO:0000256" key="4">
    <source>
        <dbReference type="ARBA" id="ARBA00022837"/>
    </source>
</evidence>
<feature type="domain" description="EF-hand" evidence="6">
    <location>
        <begin position="77"/>
        <end position="112"/>
    </location>
</feature>
<evidence type="ECO:0000313" key="8">
    <source>
        <dbReference type="EMBL" id="KAI5068674.1"/>
    </source>
</evidence>
<dbReference type="InterPro" id="IPR018247">
    <property type="entry name" value="EF_Hand_1_Ca_BS"/>
</dbReference>
<dbReference type="EMBL" id="JABFUD020000016">
    <property type="protein sequence ID" value="KAI5067979.1"/>
    <property type="molecule type" value="Genomic_DNA"/>
</dbReference>
<dbReference type="OrthoDB" id="8785703at2759"/>